<accession>A0ABR2PGH5</accession>
<sequence length="380" mass="42814">MEASMITLKKLIRVRRKWQKIASIGRKRNALTRTNKDMAAAAAADRSNKSSVVDKGCFAIYTIDKRRFAIPLAFLGNCIFRELLKMSEEEFGLPSDGPITLPCDSVLMNYIVSLVKRGLAKEMERAVLNSITTYRCSPDTCFSQGHADQQTTSSIIASAKAEFQAKPPPAMEYLPLLTVHIPSFEFISDNLPTFFMTTEKQNKKGQHSKDFMFLYKYKTDFFPSAITYHYNTSNMKWTGPVDACVRAGWALALFLKKVSMVSTKKLIEIARKWEKITAFGRRRITSSRSSTDRKTPLADRSNKQSELFKMSEEEFRLSSDGPITLPGNSVIMSYIVLLVQRGLDEDLEKAKLSSIIGHGCSLYTTIFHGHAEKQSLVCGF</sequence>
<evidence type="ECO:0000256" key="2">
    <source>
        <dbReference type="ARBA" id="ARBA00022473"/>
    </source>
</evidence>
<gene>
    <name evidence="4" type="ORF">V6N11_027161</name>
</gene>
<protein>
    <submittedName>
        <fullName evidence="4">Uncharacterized protein</fullName>
    </submittedName>
</protein>
<dbReference type="Proteomes" id="UP001396334">
    <property type="component" value="Unassembled WGS sequence"/>
</dbReference>
<comment type="similarity">
    <text evidence="1">Belongs to the ARG7 family.</text>
</comment>
<keyword evidence="3" id="KW-0341">Growth regulation</keyword>
<proteinExistence type="inferred from homology"/>
<keyword evidence="5" id="KW-1185">Reference proteome</keyword>
<name>A0ABR2PGH5_9ROSI</name>
<evidence type="ECO:0000313" key="4">
    <source>
        <dbReference type="EMBL" id="KAK8987409.1"/>
    </source>
</evidence>
<organism evidence="4 5">
    <name type="scientific">Hibiscus sabdariffa</name>
    <name type="common">roselle</name>
    <dbReference type="NCBI Taxonomy" id="183260"/>
    <lineage>
        <taxon>Eukaryota</taxon>
        <taxon>Viridiplantae</taxon>
        <taxon>Streptophyta</taxon>
        <taxon>Embryophyta</taxon>
        <taxon>Tracheophyta</taxon>
        <taxon>Spermatophyta</taxon>
        <taxon>Magnoliopsida</taxon>
        <taxon>eudicotyledons</taxon>
        <taxon>Gunneridae</taxon>
        <taxon>Pentapetalae</taxon>
        <taxon>rosids</taxon>
        <taxon>malvids</taxon>
        <taxon>Malvales</taxon>
        <taxon>Malvaceae</taxon>
        <taxon>Malvoideae</taxon>
        <taxon>Hibiscus</taxon>
    </lineage>
</organism>
<dbReference type="PANTHER" id="PTHR31175:SF82">
    <property type="entry name" value="AUXIN-RESPONSIVE PROTEIN SAUR65"/>
    <property type="match status" value="1"/>
</dbReference>
<dbReference type="InterPro" id="IPR003676">
    <property type="entry name" value="SAUR_fam"/>
</dbReference>
<evidence type="ECO:0000256" key="3">
    <source>
        <dbReference type="ARBA" id="ARBA00022604"/>
    </source>
</evidence>
<dbReference type="EMBL" id="JBBPBN010000060">
    <property type="protein sequence ID" value="KAK8987409.1"/>
    <property type="molecule type" value="Genomic_DNA"/>
</dbReference>
<reference evidence="4 5" key="1">
    <citation type="journal article" date="2024" name="G3 (Bethesda)">
        <title>Genome assembly of Hibiscus sabdariffa L. provides insights into metabolisms of medicinal natural products.</title>
        <authorList>
            <person name="Kim T."/>
        </authorList>
    </citation>
    <scope>NUCLEOTIDE SEQUENCE [LARGE SCALE GENOMIC DNA]</scope>
    <source>
        <strain evidence="4">TK-2024</strain>
        <tissue evidence="4">Old leaves</tissue>
    </source>
</reference>
<evidence type="ECO:0000256" key="1">
    <source>
        <dbReference type="ARBA" id="ARBA00006974"/>
    </source>
</evidence>
<dbReference type="PANTHER" id="PTHR31175">
    <property type="entry name" value="AUXIN-RESPONSIVE FAMILY PROTEIN"/>
    <property type="match status" value="1"/>
</dbReference>
<keyword evidence="2" id="KW-0217">Developmental protein</keyword>
<dbReference type="Pfam" id="PF02519">
    <property type="entry name" value="Auxin_inducible"/>
    <property type="match status" value="1"/>
</dbReference>
<comment type="caution">
    <text evidence="4">The sequence shown here is derived from an EMBL/GenBank/DDBJ whole genome shotgun (WGS) entry which is preliminary data.</text>
</comment>
<evidence type="ECO:0000313" key="5">
    <source>
        <dbReference type="Proteomes" id="UP001396334"/>
    </source>
</evidence>